<dbReference type="RefSeq" id="WP_017740120.1">
    <property type="nucleotide sequence ID" value="NZ_KQ976354.1"/>
</dbReference>
<dbReference type="Proteomes" id="UP000076925">
    <property type="component" value="Unassembled WGS sequence"/>
</dbReference>
<accession>A0A139X8R8</accession>
<evidence type="ECO:0000313" key="2">
    <source>
        <dbReference type="EMBL" id="KYC41087.1"/>
    </source>
</evidence>
<dbReference type="Gene3D" id="3.40.50.2300">
    <property type="match status" value="1"/>
</dbReference>
<sequence length="145" mass="16696">MKKILFLCTGNYYRSRFAEHLFNWLATKQGLDWQADSRGLAIERGVNNVGPISRYALEALAVRLVNVTDDERFPKLASEQDFQAASRIIALDELEHGPLMNERFPQWAEKTEYWLVHDIDKTSALEALGQIEKNLFQLIEQLAQS</sequence>
<comment type="caution">
    <text evidence="2">The sequence shown here is derived from an EMBL/GenBank/DDBJ whole genome shotgun (WGS) entry which is preliminary data.</text>
</comment>
<proteinExistence type="predicted"/>
<gene>
    <name evidence="2" type="ORF">WA1_23515</name>
</gene>
<evidence type="ECO:0000313" key="3">
    <source>
        <dbReference type="Proteomes" id="UP000076925"/>
    </source>
</evidence>
<dbReference type="AlphaFoldDB" id="A0A139X8R8"/>
<protein>
    <submittedName>
        <fullName evidence="2">Protein tyrosine phosphatase</fullName>
    </submittedName>
</protein>
<reference evidence="2 3" key="1">
    <citation type="journal article" date="2013" name="Genome Biol. Evol.">
        <title>Genomes of Stigonematalean cyanobacteria (subsection V) and the evolution of oxygenic photosynthesis from prokaryotes to plastids.</title>
        <authorList>
            <person name="Dagan T."/>
            <person name="Roettger M."/>
            <person name="Stucken K."/>
            <person name="Landan G."/>
            <person name="Koch R."/>
            <person name="Major P."/>
            <person name="Gould S.B."/>
            <person name="Goremykin V.V."/>
            <person name="Rippka R."/>
            <person name="Tandeau de Marsac N."/>
            <person name="Gugger M."/>
            <person name="Lockhart P.J."/>
            <person name="Allen J.F."/>
            <person name="Brune I."/>
            <person name="Maus I."/>
            <person name="Puhler A."/>
            <person name="Martin W.F."/>
        </authorList>
    </citation>
    <scope>NUCLEOTIDE SEQUENCE [LARGE SCALE GENOMIC DNA]</scope>
    <source>
        <strain evidence="2 3">PCC 7110</strain>
    </source>
</reference>
<evidence type="ECO:0000259" key="1">
    <source>
        <dbReference type="SMART" id="SM00226"/>
    </source>
</evidence>
<dbReference type="STRING" id="128403.WA1_23515"/>
<keyword evidence="3" id="KW-1185">Reference proteome</keyword>
<organism evidence="2 3">
    <name type="scientific">Scytonema hofmannii PCC 7110</name>
    <dbReference type="NCBI Taxonomy" id="128403"/>
    <lineage>
        <taxon>Bacteria</taxon>
        <taxon>Bacillati</taxon>
        <taxon>Cyanobacteriota</taxon>
        <taxon>Cyanophyceae</taxon>
        <taxon>Nostocales</taxon>
        <taxon>Scytonemataceae</taxon>
        <taxon>Scytonema</taxon>
    </lineage>
</organism>
<feature type="domain" description="Phosphotyrosine protein phosphatase I" evidence="1">
    <location>
        <begin position="2"/>
        <end position="141"/>
    </location>
</feature>
<dbReference type="EMBL" id="ANNX02000025">
    <property type="protein sequence ID" value="KYC41087.1"/>
    <property type="molecule type" value="Genomic_DNA"/>
</dbReference>
<dbReference type="SUPFAM" id="SSF52788">
    <property type="entry name" value="Phosphotyrosine protein phosphatases I"/>
    <property type="match status" value="1"/>
</dbReference>
<dbReference type="SMART" id="SM00226">
    <property type="entry name" value="LMWPc"/>
    <property type="match status" value="1"/>
</dbReference>
<name>A0A139X8R8_9CYAN</name>
<dbReference type="InterPro" id="IPR023485">
    <property type="entry name" value="Ptyr_pPase"/>
</dbReference>
<dbReference type="Pfam" id="PF01451">
    <property type="entry name" value="LMWPc"/>
    <property type="match status" value="1"/>
</dbReference>
<dbReference type="OrthoDB" id="9784339at2"/>
<dbReference type="InterPro" id="IPR036196">
    <property type="entry name" value="Ptyr_pPase_sf"/>
</dbReference>